<feature type="transmembrane region" description="Helical" evidence="2">
    <location>
        <begin position="6"/>
        <end position="25"/>
    </location>
</feature>
<gene>
    <name evidence="3" type="ORF">G6011_02374</name>
</gene>
<evidence type="ECO:0000256" key="2">
    <source>
        <dbReference type="SAM" id="Phobius"/>
    </source>
</evidence>
<dbReference type="EMBL" id="JAANER010000006">
    <property type="protein sequence ID" value="KAG9188451.1"/>
    <property type="molecule type" value="Genomic_DNA"/>
</dbReference>
<reference evidence="3" key="1">
    <citation type="submission" date="2021-07" db="EMBL/GenBank/DDBJ databases">
        <title>Genome Resource of American Ginseng Black Spot Pathogen Alternaria panax.</title>
        <authorList>
            <person name="Qiu C."/>
            <person name="Wang W."/>
            <person name="Liu Z."/>
        </authorList>
    </citation>
    <scope>NUCLEOTIDE SEQUENCE</scope>
    <source>
        <strain evidence="3">BNCC115425</strain>
    </source>
</reference>
<proteinExistence type="predicted"/>
<keyword evidence="4" id="KW-1185">Reference proteome</keyword>
<dbReference type="AlphaFoldDB" id="A0AAD4FF15"/>
<feature type="region of interest" description="Disordered" evidence="1">
    <location>
        <begin position="65"/>
        <end position="141"/>
    </location>
</feature>
<protein>
    <submittedName>
        <fullName evidence="3">Uncharacterized protein</fullName>
    </submittedName>
</protein>
<evidence type="ECO:0000313" key="3">
    <source>
        <dbReference type="EMBL" id="KAG9188451.1"/>
    </source>
</evidence>
<keyword evidence="2" id="KW-1133">Transmembrane helix</keyword>
<accession>A0AAD4FF15</accession>
<dbReference type="Proteomes" id="UP001199106">
    <property type="component" value="Unassembled WGS sequence"/>
</dbReference>
<comment type="caution">
    <text evidence="3">The sequence shown here is derived from an EMBL/GenBank/DDBJ whole genome shotgun (WGS) entry which is preliminary data.</text>
</comment>
<evidence type="ECO:0000313" key="4">
    <source>
        <dbReference type="Proteomes" id="UP001199106"/>
    </source>
</evidence>
<keyword evidence="2" id="KW-0812">Transmembrane</keyword>
<feature type="compositionally biased region" description="Basic residues" evidence="1">
    <location>
        <begin position="116"/>
        <end position="131"/>
    </location>
</feature>
<keyword evidence="2" id="KW-0472">Membrane</keyword>
<feature type="transmembrane region" description="Helical" evidence="2">
    <location>
        <begin position="37"/>
        <end position="55"/>
    </location>
</feature>
<name>A0AAD4FF15_9PLEO</name>
<organism evidence="3 4">
    <name type="scientific">Alternaria panax</name>
    <dbReference type="NCBI Taxonomy" id="48097"/>
    <lineage>
        <taxon>Eukaryota</taxon>
        <taxon>Fungi</taxon>
        <taxon>Dikarya</taxon>
        <taxon>Ascomycota</taxon>
        <taxon>Pezizomycotina</taxon>
        <taxon>Dothideomycetes</taxon>
        <taxon>Pleosporomycetidae</taxon>
        <taxon>Pleosporales</taxon>
        <taxon>Pleosporineae</taxon>
        <taxon>Pleosporaceae</taxon>
        <taxon>Alternaria</taxon>
        <taxon>Alternaria sect. Panax</taxon>
    </lineage>
</organism>
<evidence type="ECO:0000256" key="1">
    <source>
        <dbReference type="SAM" id="MobiDB-lite"/>
    </source>
</evidence>
<sequence length="173" mass="19831">MVQPSGQSAWIVLPCILFSLFVARFPTKDFASSDECGLMVLAKAVFIFFTTLILATKAANILFHPAPPPTQPPTRSLLRKKRKMSPASEERVRSWSENTAPDLRWTSDSSDEVKEKVKKHRRAEKKMGRRKRESDAKKLLRKSLSGMFKPKRYEMLGPRRETVEEVIWEDPLG</sequence>